<evidence type="ECO:0000313" key="1">
    <source>
        <dbReference type="EMBL" id="QJA64661.1"/>
    </source>
</evidence>
<gene>
    <name evidence="2" type="ORF">MM415A00233_0013</name>
    <name evidence="1" type="ORF">MM415B00478_0058</name>
</gene>
<protein>
    <recommendedName>
        <fullName evidence="3">Tail protein</fullName>
    </recommendedName>
</protein>
<dbReference type="EMBL" id="MT142522">
    <property type="protein sequence ID" value="QJA84011.1"/>
    <property type="molecule type" value="Genomic_DNA"/>
</dbReference>
<organism evidence="1">
    <name type="scientific">viral metagenome</name>
    <dbReference type="NCBI Taxonomy" id="1070528"/>
    <lineage>
        <taxon>unclassified sequences</taxon>
        <taxon>metagenomes</taxon>
        <taxon>organismal metagenomes</taxon>
    </lineage>
</organism>
<proteinExistence type="predicted"/>
<dbReference type="AlphaFoldDB" id="A0A6M3J694"/>
<name>A0A6M3J694_9ZZZZ</name>
<reference evidence="1" key="1">
    <citation type="submission" date="2020-03" db="EMBL/GenBank/DDBJ databases">
        <title>The deep terrestrial virosphere.</title>
        <authorList>
            <person name="Holmfeldt K."/>
            <person name="Nilsson E."/>
            <person name="Simone D."/>
            <person name="Lopez-Fernandez M."/>
            <person name="Wu X."/>
            <person name="de Brujin I."/>
            <person name="Lundin D."/>
            <person name="Andersson A."/>
            <person name="Bertilsson S."/>
            <person name="Dopson M."/>
        </authorList>
    </citation>
    <scope>NUCLEOTIDE SEQUENCE</scope>
    <source>
        <strain evidence="2">MM415A00233</strain>
        <strain evidence="1">MM415B00478</strain>
    </source>
</reference>
<evidence type="ECO:0008006" key="3">
    <source>
        <dbReference type="Google" id="ProtNLM"/>
    </source>
</evidence>
<accession>A0A6M3J694</accession>
<evidence type="ECO:0000313" key="2">
    <source>
        <dbReference type="EMBL" id="QJA84011.1"/>
    </source>
</evidence>
<dbReference type="EMBL" id="MT141523">
    <property type="protein sequence ID" value="QJA64661.1"/>
    <property type="molecule type" value="Genomic_DNA"/>
</dbReference>
<sequence>MAQTTGAMSGVGLKIMVSNNNSDWTDISGQANSVTPSGFNRQSGETYTFDGDHAIIGKGKREPIELEVNTVYTETAGQAFVLAWAEFDADDGDSFWVRWSPAGGVTGNAAYTSTTGIITSLLPPSGEAAPGDPLMAAFTVKCASVDKSTLAGSW</sequence>